<dbReference type="SMART" id="SM01265">
    <property type="entry name" value="Mab-21"/>
    <property type="match status" value="1"/>
</dbReference>
<dbReference type="Proteomes" id="UP000440578">
    <property type="component" value="Unassembled WGS sequence"/>
</dbReference>
<feature type="region of interest" description="Disordered" evidence="1">
    <location>
        <begin position="690"/>
        <end position="863"/>
    </location>
</feature>
<feature type="compositionally biased region" description="Basic and acidic residues" evidence="1">
    <location>
        <begin position="781"/>
        <end position="844"/>
    </location>
</feature>
<organism evidence="2 3">
    <name type="scientific">Amphibalanus amphitrite</name>
    <name type="common">Striped barnacle</name>
    <name type="synonym">Balanus amphitrite</name>
    <dbReference type="NCBI Taxonomy" id="1232801"/>
    <lineage>
        <taxon>Eukaryota</taxon>
        <taxon>Metazoa</taxon>
        <taxon>Ecdysozoa</taxon>
        <taxon>Arthropoda</taxon>
        <taxon>Crustacea</taxon>
        <taxon>Multicrustacea</taxon>
        <taxon>Cirripedia</taxon>
        <taxon>Thoracica</taxon>
        <taxon>Thoracicalcarea</taxon>
        <taxon>Balanomorpha</taxon>
        <taxon>Balanoidea</taxon>
        <taxon>Balanidae</taxon>
        <taxon>Amphibalaninae</taxon>
        <taxon>Amphibalanus</taxon>
    </lineage>
</organism>
<dbReference type="AlphaFoldDB" id="A0A6A4XAZ7"/>
<sequence length="863" mass="98680">MAQLRLPDKKAKLLDWLATKCGSALHLLPDTLLLATTLRGHHPIAHQADVLREDLADAVRWLLQEPIIRTLLDLQEATCRYCEQSCEQLSVVHLNRCGLSDQSLFMAGSAATKSPQHEMMMEFGPLHWTDAVLEEEEPDCVAPQGKPQVWARPTDTPGFVTLHWTRTTRCEHEGPLEALRAGSIRQLTHRFCRVMCDGGGVVTVNGPAVQVGGEDTGQFGVDHVPCLRAPWWPAKEKFLGRHQVTEFPPPEVRENMCRFGVHLVPVSKPGRAPEDMCWQVSFARALVVAIRYLSPLQVATIEAVKAMQVIDGESVVSGTALKSSFIINAVLWLVQDTKSDLWTSITGSVQMVLDWLERKLSKGRLSCFFYEAMDLAEGLSGVARQDMLDTIELLKSQSTQLLAVHCVETLDLVALLGEETEPLSERQLRLRLAQHLIISGVSSSIVARKTAPWWHLWFIHIVPNMIFDIPLVNWYHRCISGTYTLQCLLLQAWSVLDPADLVNGDQETESYEGTIMLDATPLTRLLSKSQLEFLLGDAAAVAAWCRRQLRRPEEERPAGLTAELDAPRGRAELLLRPELLLQAISKAVPKELSRRKAADHEVMLNWRPDERAHQTYQDWKVMLEERFRSNLKQTLRDCLPELDSMLVASAAGLWKRHLQDLLSSDHLQAKYTEARCQGRDNWQLRPLLIKDPPAEGEDAHKQRRQRVDKRAKQPSDQLTDDRANQQAGQRKNPEADQRTERNSDQRTERKSEQGTKRKSEQRTERNGDQRNKRRSGQWAERNGDQRTADQWAERDGDQHLPKELQELSRQQQQERRELESRHRREMQELKQRQREELDEIRSRDNQQPNSRRRSPRARPDERG</sequence>
<name>A0A6A4XAZ7_AMPAM</name>
<keyword evidence="3" id="KW-1185">Reference proteome</keyword>
<comment type="caution">
    <text evidence="2">The sequence shown here is derived from an EMBL/GenBank/DDBJ whole genome shotgun (WGS) entry which is preliminary data.</text>
</comment>
<proteinExistence type="predicted"/>
<reference evidence="2 3" key="1">
    <citation type="submission" date="2019-07" db="EMBL/GenBank/DDBJ databases">
        <title>Draft genome assembly of a fouling barnacle, Amphibalanus amphitrite (Darwin, 1854): The first reference genome for Thecostraca.</title>
        <authorList>
            <person name="Kim W."/>
        </authorList>
    </citation>
    <scope>NUCLEOTIDE SEQUENCE [LARGE SCALE GENOMIC DNA]</scope>
    <source>
        <strain evidence="2">SNU_AA5</strain>
        <tissue evidence="2">Soma without cirri and trophi</tissue>
    </source>
</reference>
<gene>
    <name evidence="2" type="ORF">FJT64_016275</name>
</gene>
<accession>A0A6A4XAZ7</accession>
<evidence type="ECO:0000313" key="2">
    <source>
        <dbReference type="EMBL" id="KAF0313134.1"/>
    </source>
</evidence>
<evidence type="ECO:0000313" key="3">
    <source>
        <dbReference type="Proteomes" id="UP000440578"/>
    </source>
</evidence>
<dbReference type="InterPro" id="IPR024810">
    <property type="entry name" value="MAB21L/cGLR"/>
</dbReference>
<feature type="compositionally biased region" description="Basic and acidic residues" evidence="1">
    <location>
        <begin position="731"/>
        <end position="770"/>
    </location>
</feature>
<dbReference type="EMBL" id="VIIS01000112">
    <property type="protein sequence ID" value="KAF0313134.1"/>
    <property type="molecule type" value="Genomic_DNA"/>
</dbReference>
<feature type="compositionally biased region" description="Basic and acidic residues" evidence="1">
    <location>
        <begin position="708"/>
        <end position="723"/>
    </location>
</feature>
<protein>
    <submittedName>
        <fullName evidence="2">Uncharacterized protein</fullName>
    </submittedName>
</protein>
<dbReference type="Gene3D" id="1.10.1410.40">
    <property type="match status" value="1"/>
</dbReference>
<dbReference type="OrthoDB" id="7249367at2759"/>
<evidence type="ECO:0000256" key="1">
    <source>
        <dbReference type="SAM" id="MobiDB-lite"/>
    </source>
</evidence>